<protein>
    <submittedName>
        <fullName evidence="1">Uncharacterized protein</fullName>
    </submittedName>
</protein>
<keyword evidence="2" id="KW-1185">Reference proteome</keyword>
<dbReference type="EMBL" id="WJEE01000018">
    <property type="protein sequence ID" value="MRI66638.1"/>
    <property type="molecule type" value="Genomic_DNA"/>
</dbReference>
<accession>A0A6N7QXA5</accession>
<evidence type="ECO:0000313" key="1">
    <source>
        <dbReference type="EMBL" id="MRI66638.1"/>
    </source>
</evidence>
<reference evidence="1 2" key="1">
    <citation type="submission" date="2019-10" db="EMBL/GenBank/DDBJ databases">
        <title>Gracilibacillus salitolerans sp. nov., a moderate halophile isolated from a saline soil in northwest China.</title>
        <authorList>
            <person name="Gan L."/>
        </authorList>
    </citation>
    <scope>NUCLEOTIDE SEQUENCE [LARGE SCALE GENOMIC DNA]</scope>
    <source>
        <strain evidence="1 2">TP2-8</strain>
    </source>
</reference>
<dbReference type="RefSeq" id="WP_153835321.1">
    <property type="nucleotide sequence ID" value="NZ_JBHUMW010000076.1"/>
</dbReference>
<sequence length="71" mass="7904">MYADYLSWLEDERIEIIAGVYYLQAAPARLHQEVLSSITSPFKFGICTVNLSYFNGAVVSYGLVPLLLSVS</sequence>
<organism evidence="1 2">
    <name type="scientific">Gracilibacillus thailandensis</name>
    <dbReference type="NCBI Taxonomy" id="563735"/>
    <lineage>
        <taxon>Bacteria</taxon>
        <taxon>Bacillati</taxon>
        <taxon>Bacillota</taxon>
        <taxon>Bacilli</taxon>
        <taxon>Bacillales</taxon>
        <taxon>Bacillaceae</taxon>
        <taxon>Gracilibacillus</taxon>
    </lineage>
</organism>
<dbReference type="AlphaFoldDB" id="A0A6N7QXA5"/>
<evidence type="ECO:0000313" key="2">
    <source>
        <dbReference type="Proteomes" id="UP000435187"/>
    </source>
</evidence>
<name>A0A6N7QXA5_9BACI</name>
<dbReference type="Proteomes" id="UP000435187">
    <property type="component" value="Unassembled WGS sequence"/>
</dbReference>
<gene>
    <name evidence="1" type="ORF">GH885_09790</name>
</gene>
<proteinExistence type="predicted"/>
<comment type="caution">
    <text evidence="1">The sequence shown here is derived from an EMBL/GenBank/DDBJ whole genome shotgun (WGS) entry which is preliminary data.</text>
</comment>